<dbReference type="EMBL" id="QXGC01000347">
    <property type="protein sequence ID" value="KAE9239782.1"/>
    <property type="molecule type" value="Genomic_DNA"/>
</dbReference>
<dbReference type="Proteomes" id="UP000488956">
    <property type="component" value="Unassembled WGS sequence"/>
</dbReference>
<dbReference type="EMBL" id="QXFX01000361">
    <property type="protein sequence ID" value="KAE9118719.1"/>
    <property type="molecule type" value="Genomic_DNA"/>
</dbReference>
<dbReference type="EMBL" id="QXGE01000201">
    <property type="protein sequence ID" value="KAE9320416.1"/>
    <property type="molecule type" value="Genomic_DNA"/>
</dbReference>
<keyword evidence="10" id="KW-1185">Reference proteome</keyword>
<dbReference type="EMBL" id="QXGB01000382">
    <property type="protein sequence ID" value="KAE9217104.1"/>
    <property type="molecule type" value="Genomic_DNA"/>
</dbReference>
<evidence type="ECO:0000313" key="9">
    <source>
        <dbReference type="EMBL" id="KAE9320416.1"/>
    </source>
</evidence>
<dbReference type="Proteomes" id="UP000441208">
    <property type="component" value="Unassembled WGS sequence"/>
</dbReference>
<evidence type="ECO:0000313" key="3">
    <source>
        <dbReference type="EMBL" id="KAE9072209.1"/>
    </source>
</evidence>
<proteinExistence type="predicted"/>
<gene>
    <name evidence="9" type="ORF">PF001_g5422</name>
    <name evidence="8" type="ORF">PF002_g9842</name>
    <name evidence="7" type="ORF">PF004_g7792</name>
    <name evidence="6" type="ORF">PF005_g8794</name>
    <name evidence="5" type="ORF">PF006_g9035</name>
    <name evidence="3" type="ORF">PF007_g26260</name>
    <name evidence="4" type="ORF">PF010_g8113</name>
    <name evidence="2" type="ORF">PF011_g8592</name>
</gene>
<dbReference type="EMBL" id="QXFZ01002979">
    <property type="protein sequence ID" value="KAE9072209.1"/>
    <property type="molecule type" value="Genomic_DNA"/>
</dbReference>
<feature type="compositionally biased region" description="Acidic residues" evidence="1">
    <location>
        <begin position="27"/>
        <end position="60"/>
    </location>
</feature>
<evidence type="ECO:0000313" key="11">
    <source>
        <dbReference type="Proteomes" id="UP000437068"/>
    </source>
</evidence>
<feature type="compositionally biased region" description="Basic residues" evidence="1">
    <location>
        <begin position="14"/>
        <end position="23"/>
    </location>
</feature>
<organism evidence="3 14">
    <name type="scientific">Phytophthora fragariae</name>
    <dbReference type="NCBI Taxonomy" id="53985"/>
    <lineage>
        <taxon>Eukaryota</taxon>
        <taxon>Sar</taxon>
        <taxon>Stramenopiles</taxon>
        <taxon>Oomycota</taxon>
        <taxon>Peronosporomycetes</taxon>
        <taxon>Peronosporales</taxon>
        <taxon>Peronosporaceae</taxon>
        <taxon>Phytophthora</taxon>
    </lineage>
</organism>
<evidence type="ECO:0000313" key="17">
    <source>
        <dbReference type="Proteomes" id="UP000488956"/>
    </source>
</evidence>
<reference evidence="10 11" key="1">
    <citation type="submission" date="2018-08" db="EMBL/GenBank/DDBJ databases">
        <title>Genomic investigation of the strawberry pathogen Phytophthora fragariae indicates pathogenicity is determined by transcriptional variation in three key races.</title>
        <authorList>
            <person name="Adams T.M."/>
            <person name="Armitage A.D."/>
            <person name="Sobczyk M.K."/>
            <person name="Bates H.J."/>
            <person name="Dunwell J.M."/>
            <person name="Nellist C.F."/>
            <person name="Harrison R.J."/>
        </authorList>
    </citation>
    <scope>NUCLEOTIDE SEQUENCE [LARGE SCALE GENOMIC DNA]</scope>
    <source>
        <strain evidence="9 11">A4</strain>
        <strain evidence="8 12">BC-1</strain>
        <strain evidence="7 16">BC-23</strain>
        <strain evidence="6 10">NOV-27</strain>
        <strain evidence="5 13">NOV-5</strain>
        <strain evidence="3 14">NOV-71</strain>
        <strain evidence="4 17">ONT-3</strain>
        <strain evidence="2 15">SCRP245</strain>
    </source>
</reference>
<accession>A0A6A3QAQ6</accession>
<dbReference type="EMBL" id="QXFW01000408">
    <property type="protein sequence ID" value="KAE9013169.1"/>
    <property type="molecule type" value="Genomic_DNA"/>
</dbReference>
<sequence>MRSAVVAKTIAGSGKKKNVPRKKHADEPDDEDDDSDYVGDGDEGYDEEGEAVETQEEDGEVSSKAATSKTSVDTSGPTKKLVAVAKKPAAGEKLTAATKKLVGGKKPKAGKKSTVEKRSPAASSKVPQKPRRGQRKIPARKAHVPLPKRRKKQLL</sequence>
<evidence type="ECO:0000313" key="16">
    <source>
        <dbReference type="Proteomes" id="UP000476176"/>
    </source>
</evidence>
<dbReference type="Proteomes" id="UP000440732">
    <property type="component" value="Unassembled WGS sequence"/>
</dbReference>
<feature type="region of interest" description="Disordered" evidence="1">
    <location>
        <begin position="1"/>
        <end position="155"/>
    </location>
</feature>
<name>A0A6A3QAQ6_9STRA</name>
<dbReference type="Proteomes" id="UP000440367">
    <property type="component" value="Unassembled WGS sequence"/>
</dbReference>
<comment type="caution">
    <text evidence="3">The sequence shown here is derived from an EMBL/GenBank/DDBJ whole genome shotgun (WGS) entry which is preliminary data.</text>
</comment>
<evidence type="ECO:0000313" key="10">
    <source>
        <dbReference type="Proteomes" id="UP000433483"/>
    </source>
</evidence>
<evidence type="ECO:0000313" key="12">
    <source>
        <dbReference type="Proteomes" id="UP000440367"/>
    </source>
</evidence>
<protein>
    <submittedName>
        <fullName evidence="3">Uncharacterized protein</fullName>
    </submittedName>
</protein>
<dbReference type="EMBL" id="QXGA01000423">
    <property type="protein sequence ID" value="KAE9146181.1"/>
    <property type="molecule type" value="Genomic_DNA"/>
</dbReference>
<evidence type="ECO:0000313" key="2">
    <source>
        <dbReference type="EMBL" id="KAE9013169.1"/>
    </source>
</evidence>
<evidence type="ECO:0000313" key="6">
    <source>
        <dbReference type="EMBL" id="KAE9217104.1"/>
    </source>
</evidence>
<evidence type="ECO:0000313" key="8">
    <source>
        <dbReference type="EMBL" id="KAE9240289.1"/>
    </source>
</evidence>
<dbReference type="Proteomes" id="UP000460718">
    <property type="component" value="Unassembled WGS sequence"/>
</dbReference>
<feature type="compositionally biased region" description="Low complexity" evidence="1">
    <location>
        <begin position="79"/>
        <end position="88"/>
    </location>
</feature>
<feature type="compositionally biased region" description="Polar residues" evidence="1">
    <location>
        <begin position="64"/>
        <end position="77"/>
    </location>
</feature>
<evidence type="ECO:0000313" key="7">
    <source>
        <dbReference type="EMBL" id="KAE9239782.1"/>
    </source>
</evidence>
<evidence type="ECO:0000313" key="15">
    <source>
        <dbReference type="Proteomes" id="UP000460718"/>
    </source>
</evidence>
<evidence type="ECO:0000256" key="1">
    <source>
        <dbReference type="SAM" id="MobiDB-lite"/>
    </source>
</evidence>
<feature type="compositionally biased region" description="Basic residues" evidence="1">
    <location>
        <begin position="102"/>
        <end position="111"/>
    </location>
</feature>
<dbReference type="EMBL" id="QXGD01000418">
    <property type="protein sequence ID" value="KAE9240289.1"/>
    <property type="molecule type" value="Genomic_DNA"/>
</dbReference>
<evidence type="ECO:0000313" key="13">
    <source>
        <dbReference type="Proteomes" id="UP000440732"/>
    </source>
</evidence>
<dbReference type="AlphaFoldDB" id="A0A6A3QAQ6"/>
<dbReference type="Proteomes" id="UP000433483">
    <property type="component" value="Unassembled WGS sequence"/>
</dbReference>
<dbReference type="Proteomes" id="UP000437068">
    <property type="component" value="Unassembled WGS sequence"/>
</dbReference>
<feature type="compositionally biased region" description="Basic residues" evidence="1">
    <location>
        <begin position="128"/>
        <end position="155"/>
    </location>
</feature>
<evidence type="ECO:0000313" key="5">
    <source>
        <dbReference type="EMBL" id="KAE9146181.1"/>
    </source>
</evidence>
<evidence type="ECO:0000313" key="4">
    <source>
        <dbReference type="EMBL" id="KAE9118719.1"/>
    </source>
</evidence>
<dbReference type="Proteomes" id="UP000476176">
    <property type="component" value="Unassembled WGS sequence"/>
</dbReference>
<evidence type="ECO:0000313" key="14">
    <source>
        <dbReference type="Proteomes" id="UP000441208"/>
    </source>
</evidence>